<protein>
    <submittedName>
        <fullName evidence="2">VOC family protein</fullName>
    </submittedName>
</protein>
<comment type="caution">
    <text evidence="2">The sequence shown here is derived from an EMBL/GenBank/DDBJ whole genome shotgun (WGS) entry which is preliminary data.</text>
</comment>
<evidence type="ECO:0000259" key="1">
    <source>
        <dbReference type="Pfam" id="PF13468"/>
    </source>
</evidence>
<dbReference type="Proteomes" id="UP000262379">
    <property type="component" value="Unassembled WGS sequence"/>
</dbReference>
<dbReference type="InterPro" id="IPR029068">
    <property type="entry name" value="Glyas_Bleomycin-R_OHBP_Dase"/>
</dbReference>
<name>A0A371X6Q6_9HYPH</name>
<dbReference type="SUPFAM" id="SSF54593">
    <property type="entry name" value="Glyoxalase/Bleomycin resistance protein/Dihydroxybiphenyl dioxygenase"/>
    <property type="match status" value="1"/>
</dbReference>
<feature type="domain" description="Glyoxalase-like" evidence="1">
    <location>
        <begin position="23"/>
        <end position="212"/>
    </location>
</feature>
<dbReference type="InterPro" id="IPR025870">
    <property type="entry name" value="Glyoxalase-like_dom"/>
</dbReference>
<gene>
    <name evidence="2" type="ORF">DY251_18230</name>
</gene>
<dbReference type="PANTHER" id="PTHR40265">
    <property type="entry name" value="BLL2707 PROTEIN"/>
    <property type="match status" value="1"/>
</dbReference>
<evidence type="ECO:0000313" key="2">
    <source>
        <dbReference type="EMBL" id="RFC64893.1"/>
    </source>
</evidence>
<proteinExistence type="predicted"/>
<dbReference type="EMBL" id="QURN01000016">
    <property type="protein sequence ID" value="RFC64893.1"/>
    <property type="molecule type" value="Genomic_DNA"/>
</dbReference>
<dbReference type="AlphaFoldDB" id="A0A371X6Q6"/>
<sequence>MNDARLAVEAACERCKMSTAYSLDHLVLPVANLDEAQRRYRALGFTVAPVGVHPFGTANCCVYLEDGTFLEPLAVADADAAAQAVDEGNGFVTGDRIFRDRAGDEGFSAIVLGTADAKADDKRFVDAGISSGKILDFSRDVIDKTGKTGTAAFRLAFARDLQSPAPYFFTCQRVKTPKVDRAALQHHRNRVSGLRRIVLASPEPRTHSAFLETFFDAPIGGTNDGGGLLLKLLNVAVEIVTPQSFARDWGLDEHSHDSAEGLHPVAVLFSAPDIEALTSLFKADGITYVAHDNALVVPPTTGQGAHFIFEASA</sequence>
<dbReference type="PANTHER" id="PTHR40265:SF1">
    <property type="entry name" value="GLYOXALASE-LIKE DOMAIN-CONTAINING PROTEIN"/>
    <property type="match status" value="1"/>
</dbReference>
<reference evidence="3" key="1">
    <citation type="submission" date="2018-08" db="EMBL/GenBank/DDBJ databases">
        <authorList>
            <person name="Im W.T."/>
        </authorList>
    </citation>
    <scope>NUCLEOTIDE SEQUENCE [LARGE SCALE GENOMIC DNA]</scope>
    <source>
        <strain evidence="3">LA-28</strain>
    </source>
</reference>
<dbReference type="Gene3D" id="3.10.180.10">
    <property type="entry name" value="2,3-Dihydroxybiphenyl 1,2-Dioxygenase, domain 1"/>
    <property type="match status" value="1"/>
</dbReference>
<dbReference type="Pfam" id="PF13468">
    <property type="entry name" value="Glyoxalase_3"/>
    <property type="match status" value="1"/>
</dbReference>
<accession>A0A371X6Q6</accession>
<evidence type="ECO:0000313" key="3">
    <source>
        <dbReference type="Proteomes" id="UP000262379"/>
    </source>
</evidence>
<keyword evidence="3" id="KW-1185">Reference proteome</keyword>
<organism evidence="2 3">
    <name type="scientific">Mesorhizobium denitrificans</name>
    <dbReference type="NCBI Taxonomy" id="2294114"/>
    <lineage>
        <taxon>Bacteria</taxon>
        <taxon>Pseudomonadati</taxon>
        <taxon>Pseudomonadota</taxon>
        <taxon>Alphaproteobacteria</taxon>
        <taxon>Hyphomicrobiales</taxon>
        <taxon>Phyllobacteriaceae</taxon>
        <taxon>Mesorhizobium</taxon>
    </lineage>
</organism>